<keyword evidence="3" id="KW-0548">Nucleotidyltransferase</keyword>
<evidence type="ECO:0000256" key="5">
    <source>
        <dbReference type="ARBA" id="ARBA00022759"/>
    </source>
</evidence>
<evidence type="ECO:0000259" key="10">
    <source>
        <dbReference type="PROSITE" id="PS50158"/>
    </source>
</evidence>
<dbReference type="InterPro" id="IPR001878">
    <property type="entry name" value="Znf_CCHC"/>
</dbReference>
<dbReference type="InterPro" id="IPR001969">
    <property type="entry name" value="Aspartic_peptidase_AS"/>
</dbReference>
<keyword evidence="8" id="KW-0862">Zinc</keyword>
<dbReference type="GO" id="GO:0006508">
    <property type="term" value="P:proteolysis"/>
    <property type="evidence" value="ECO:0007669"/>
    <property type="project" value="InterPro"/>
</dbReference>
<dbReference type="GO" id="GO:0003676">
    <property type="term" value="F:nucleic acid binding"/>
    <property type="evidence" value="ECO:0007669"/>
    <property type="project" value="InterPro"/>
</dbReference>
<name>A0AAQ3UVG9_PASNO</name>
<keyword evidence="4" id="KW-0540">Nuclease</keyword>
<feature type="compositionally biased region" description="Polar residues" evidence="9">
    <location>
        <begin position="351"/>
        <end position="365"/>
    </location>
</feature>
<evidence type="ECO:0000256" key="2">
    <source>
        <dbReference type="ARBA" id="ARBA00022679"/>
    </source>
</evidence>
<keyword evidence="2" id="KW-0808">Transferase</keyword>
<dbReference type="Gene3D" id="3.10.10.10">
    <property type="entry name" value="HIV Type 1 Reverse Transcriptase, subunit A, domain 1"/>
    <property type="match status" value="1"/>
</dbReference>
<dbReference type="Gene3D" id="2.40.70.10">
    <property type="entry name" value="Acid Proteases"/>
    <property type="match status" value="1"/>
</dbReference>
<dbReference type="Pfam" id="PF03732">
    <property type="entry name" value="Retrotrans_gag"/>
    <property type="match status" value="1"/>
</dbReference>
<dbReference type="Pfam" id="PF00098">
    <property type="entry name" value="zf-CCHC"/>
    <property type="match status" value="1"/>
</dbReference>
<keyword evidence="7" id="KW-0695">RNA-directed DNA polymerase</keyword>
<dbReference type="GO" id="GO:0003964">
    <property type="term" value="F:RNA-directed DNA polymerase activity"/>
    <property type="evidence" value="ECO:0007669"/>
    <property type="project" value="UniProtKB-KW"/>
</dbReference>
<evidence type="ECO:0000256" key="6">
    <source>
        <dbReference type="ARBA" id="ARBA00022801"/>
    </source>
</evidence>
<keyword evidence="5" id="KW-0255">Endonuclease</keyword>
<dbReference type="InterPro" id="IPR036875">
    <property type="entry name" value="Znf_CCHC_sf"/>
</dbReference>
<keyword evidence="12" id="KW-1185">Reference proteome</keyword>
<dbReference type="InterPro" id="IPR005162">
    <property type="entry name" value="Retrotrans_gag_dom"/>
</dbReference>
<dbReference type="EC" id="2.7.7.49" evidence="1"/>
<evidence type="ECO:0000256" key="7">
    <source>
        <dbReference type="ARBA" id="ARBA00022918"/>
    </source>
</evidence>
<protein>
    <recommendedName>
        <fullName evidence="1">RNA-directed DNA polymerase</fullName>
        <ecNumber evidence="1">2.7.7.49</ecNumber>
    </recommendedName>
</protein>
<dbReference type="PROSITE" id="PS50158">
    <property type="entry name" value="ZF_CCHC"/>
    <property type="match status" value="1"/>
</dbReference>
<dbReference type="SUPFAM" id="SSF57756">
    <property type="entry name" value="Retrovirus zinc finger-like domains"/>
    <property type="match status" value="1"/>
</dbReference>
<dbReference type="Gene3D" id="3.30.70.270">
    <property type="match status" value="2"/>
</dbReference>
<dbReference type="InterPro" id="IPR021109">
    <property type="entry name" value="Peptidase_aspartic_dom_sf"/>
</dbReference>
<evidence type="ECO:0000256" key="4">
    <source>
        <dbReference type="ARBA" id="ARBA00022722"/>
    </source>
</evidence>
<dbReference type="Pfam" id="PF00078">
    <property type="entry name" value="RVT_1"/>
    <property type="match status" value="1"/>
</dbReference>
<evidence type="ECO:0000313" key="12">
    <source>
        <dbReference type="Proteomes" id="UP001341281"/>
    </source>
</evidence>
<accession>A0AAQ3UVG9</accession>
<dbReference type="InterPro" id="IPR050951">
    <property type="entry name" value="Retrovirus_Pol_polyprotein"/>
</dbReference>
<dbReference type="GO" id="GO:0004519">
    <property type="term" value="F:endonuclease activity"/>
    <property type="evidence" value="ECO:0007669"/>
    <property type="project" value="UniProtKB-KW"/>
</dbReference>
<dbReference type="GO" id="GO:0004190">
    <property type="term" value="F:aspartic-type endopeptidase activity"/>
    <property type="evidence" value="ECO:0007669"/>
    <property type="project" value="InterPro"/>
</dbReference>
<feature type="region of interest" description="Disordered" evidence="9">
    <location>
        <begin position="345"/>
        <end position="374"/>
    </location>
</feature>
<evidence type="ECO:0000256" key="9">
    <source>
        <dbReference type="SAM" id="MobiDB-lite"/>
    </source>
</evidence>
<feature type="domain" description="CCHC-type" evidence="10">
    <location>
        <begin position="334"/>
        <end position="348"/>
    </location>
</feature>
<dbReference type="Pfam" id="PF17917">
    <property type="entry name" value="RT_RNaseH"/>
    <property type="match status" value="1"/>
</dbReference>
<sequence>MQLQIDQLQDEMSEEDPEESRATKDPLEWLEILRIPGYRHLLHPPPMAEVIQRQDRLIELLAQNQFSQQQNQDRPHHDRNAEVTYLDFEALHPPVFQTAPDPMDAKHWVRTIEGMFELLPNITDRQKVLYAARKLQGPAGSWWVTYQASLEQSRQLTWTEFKEAFEKQHVPEGLVEMKLQQFLSLQQGDKTVLEYVNIFNDLAQYAPAQVASDDSKKLHFSRGLSSKMRAKMNTSYPNFHQMVNDAIFLEERLRVYNEDKKHKTAAESSSRPRTQYQQLSRFNPQASRPSWAIRPTSQSNQNPRRWIIRPQQQMYRPPAPNAQNPRAPGPSNGCFNCGQNTHFARDCPHPRQNTGFHPSTPTPGGNPSFIIKKKGPAPKVGKVNLVQMEELPEGKNIMTGMFPINNLPAVVLFDSGASHTFIGSEYATSRGFPLTQIKTGYLITASGTKILPDHIVQGLHLDMGGKSFLTQPLILPGGKIPLILGMNWLQEHKMIMDLEACTIQLTSKDDASIQVFLPRLEKDIPMTYALEESKLESIPVVCEFPDVFPDDLPGLPQDREVEFAIELVPGTAPIYRKPYRIAPREMIEMKKQIGDLLDKGLIRPGSSPWGCPVTFVKKKKEKSLRINHQKQVPLPRIDILFDQLRGAKVFSKLDLRSGYHQIKIRKEDIPKTAFTTRYGLCEFLVMSFGFTNAPAFFMYLMNSIFMHEPNKFVVVFIDDILVYSKTEVEHAKHLRIVLSRLREHKLYAKFSKCAFWLNKISFLGHVLSRDGIEVNPGKVQEKVPETVTEVRNFMGLAGYYRRFIKDFSRISKPMTKLLQKNAKFTWSSKCDQAFQTLKKLLTTAPVLIQPDITKPFDIYCDASAYASRQLKKHEEHYLTHDLELAVVVHALKIWRQYLLGNICHIYFDHKSLKYIFTQSELNMRQRRLLELIKDYDLEIHYHPRKANVVADALSRKSHCNYVTLKPSEESLCKEIEKLNLQIIQEGTLINLQLDVSIRDQVIQAQHSDKGVAHLHRRLVEGEKLPFHLDENNVLWFKGRLVVPKDHELRKKIMEEAHTSRFTIHPGSTKMYHDLK</sequence>
<dbReference type="InterPro" id="IPR043128">
    <property type="entry name" value="Rev_trsase/Diguanyl_cyclase"/>
</dbReference>
<dbReference type="AlphaFoldDB" id="A0AAQ3UVG9"/>
<dbReference type="InterPro" id="IPR041373">
    <property type="entry name" value="RT_RNaseH"/>
</dbReference>
<dbReference type="CDD" id="cd01647">
    <property type="entry name" value="RT_LTR"/>
    <property type="match status" value="1"/>
</dbReference>
<dbReference type="GO" id="GO:0008270">
    <property type="term" value="F:zinc ion binding"/>
    <property type="evidence" value="ECO:0007669"/>
    <property type="project" value="UniProtKB-KW"/>
</dbReference>
<organism evidence="11 12">
    <name type="scientific">Paspalum notatum var. saurae</name>
    <dbReference type="NCBI Taxonomy" id="547442"/>
    <lineage>
        <taxon>Eukaryota</taxon>
        <taxon>Viridiplantae</taxon>
        <taxon>Streptophyta</taxon>
        <taxon>Embryophyta</taxon>
        <taxon>Tracheophyta</taxon>
        <taxon>Spermatophyta</taxon>
        <taxon>Magnoliopsida</taxon>
        <taxon>Liliopsida</taxon>
        <taxon>Poales</taxon>
        <taxon>Poaceae</taxon>
        <taxon>PACMAD clade</taxon>
        <taxon>Panicoideae</taxon>
        <taxon>Andropogonodae</taxon>
        <taxon>Paspaleae</taxon>
        <taxon>Paspalinae</taxon>
        <taxon>Paspalum</taxon>
    </lineage>
</organism>
<reference evidence="11 12" key="1">
    <citation type="submission" date="2024-02" db="EMBL/GenBank/DDBJ databases">
        <title>High-quality chromosome-scale genome assembly of Pensacola bahiagrass (Paspalum notatum Flugge var. saurae).</title>
        <authorList>
            <person name="Vega J.M."/>
            <person name="Podio M."/>
            <person name="Orjuela J."/>
            <person name="Siena L.A."/>
            <person name="Pessino S.C."/>
            <person name="Combes M.C."/>
            <person name="Mariac C."/>
            <person name="Albertini E."/>
            <person name="Pupilli F."/>
            <person name="Ortiz J.P.A."/>
            <person name="Leblanc O."/>
        </authorList>
    </citation>
    <scope>NUCLEOTIDE SEQUENCE [LARGE SCALE GENOMIC DNA]</scope>
    <source>
        <strain evidence="11">R1</strain>
        <tissue evidence="11">Leaf</tissue>
    </source>
</reference>
<dbReference type="PANTHER" id="PTHR37984">
    <property type="entry name" value="PROTEIN CBG26694"/>
    <property type="match status" value="1"/>
</dbReference>
<dbReference type="CDD" id="cd00303">
    <property type="entry name" value="retropepsin_like"/>
    <property type="match status" value="1"/>
</dbReference>
<dbReference type="SMART" id="SM00343">
    <property type="entry name" value="ZnF_C2HC"/>
    <property type="match status" value="1"/>
</dbReference>
<proteinExistence type="predicted"/>
<feature type="region of interest" description="Disordered" evidence="9">
    <location>
        <begin position="260"/>
        <end position="305"/>
    </location>
</feature>
<keyword evidence="8" id="KW-0863">Zinc-finger</keyword>
<dbReference type="Proteomes" id="UP001341281">
    <property type="component" value="Chromosome 10"/>
</dbReference>
<feature type="region of interest" description="Disordered" evidence="9">
    <location>
        <begin position="1"/>
        <end position="25"/>
    </location>
</feature>
<evidence type="ECO:0000256" key="3">
    <source>
        <dbReference type="ARBA" id="ARBA00022695"/>
    </source>
</evidence>
<feature type="compositionally biased region" description="Polar residues" evidence="9">
    <location>
        <begin position="266"/>
        <end position="288"/>
    </location>
</feature>
<dbReference type="PROSITE" id="PS00141">
    <property type="entry name" value="ASP_PROTEASE"/>
    <property type="match status" value="1"/>
</dbReference>
<dbReference type="SUPFAM" id="SSF50630">
    <property type="entry name" value="Acid proteases"/>
    <property type="match status" value="1"/>
</dbReference>
<keyword evidence="6" id="KW-0378">Hydrolase</keyword>
<dbReference type="InterPro" id="IPR043502">
    <property type="entry name" value="DNA/RNA_pol_sf"/>
</dbReference>
<evidence type="ECO:0000256" key="1">
    <source>
        <dbReference type="ARBA" id="ARBA00012493"/>
    </source>
</evidence>
<dbReference type="CDD" id="cd09274">
    <property type="entry name" value="RNase_HI_RT_Ty3"/>
    <property type="match status" value="1"/>
</dbReference>
<dbReference type="SUPFAM" id="SSF56672">
    <property type="entry name" value="DNA/RNA polymerases"/>
    <property type="match status" value="1"/>
</dbReference>
<dbReference type="Pfam" id="PF08284">
    <property type="entry name" value="RVP_2"/>
    <property type="match status" value="1"/>
</dbReference>
<dbReference type="FunFam" id="3.30.70.270:FF:000020">
    <property type="entry name" value="Transposon Tf2-6 polyprotein-like Protein"/>
    <property type="match status" value="1"/>
</dbReference>
<dbReference type="Gene3D" id="4.10.60.10">
    <property type="entry name" value="Zinc finger, CCHC-type"/>
    <property type="match status" value="1"/>
</dbReference>
<evidence type="ECO:0000256" key="8">
    <source>
        <dbReference type="PROSITE-ProRule" id="PRU00047"/>
    </source>
</evidence>
<dbReference type="InterPro" id="IPR000477">
    <property type="entry name" value="RT_dom"/>
</dbReference>
<evidence type="ECO:0000313" key="11">
    <source>
        <dbReference type="EMBL" id="WVZ97040.1"/>
    </source>
</evidence>
<keyword evidence="8" id="KW-0479">Metal-binding</keyword>
<gene>
    <name evidence="11" type="ORF">U9M48_042605</name>
</gene>
<feature type="compositionally biased region" description="Acidic residues" evidence="9">
    <location>
        <begin position="8"/>
        <end position="18"/>
    </location>
</feature>
<dbReference type="EMBL" id="CP144754">
    <property type="protein sequence ID" value="WVZ97040.1"/>
    <property type="molecule type" value="Genomic_DNA"/>
</dbReference>
<dbReference type="PANTHER" id="PTHR37984:SF5">
    <property type="entry name" value="PROTEIN NYNRIN-LIKE"/>
    <property type="match status" value="1"/>
</dbReference>